<evidence type="ECO:0000313" key="1">
    <source>
        <dbReference type="EMBL" id="CAB4145026.1"/>
    </source>
</evidence>
<organism evidence="5">
    <name type="scientific">uncultured Caudovirales phage</name>
    <dbReference type="NCBI Taxonomy" id="2100421"/>
    <lineage>
        <taxon>Viruses</taxon>
        <taxon>Duplodnaviria</taxon>
        <taxon>Heunggongvirae</taxon>
        <taxon>Uroviricota</taxon>
        <taxon>Caudoviricetes</taxon>
        <taxon>Peduoviridae</taxon>
        <taxon>Maltschvirus</taxon>
        <taxon>Maltschvirus maltsch</taxon>
    </lineage>
</organism>
<dbReference type="EMBL" id="LR797507">
    <property type="protein sequence ID" value="CAB4221895.1"/>
    <property type="molecule type" value="Genomic_DNA"/>
</dbReference>
<dbReference type="EMBL" id="LR796442">
    <property type="protein sequence ID" value="CAB4145026.1"/>
    <property type="molecule type" value="Genomic_DNA"/>
</dbReference>
<dbReference type="EMBL" id="LR797004">
    <property type="protein sequence ID" value="CAB4180760.1"/>
    <property type="molecule type" value="Genomic_DNA"/>
</dbReference>
<gene>
    <name evidence="3" type="ORF">UFOVP1053_20</name>
    <name evidence="4" type="ORF">UFOVP1297_53</name>
    <name evidence="5" type="ORF">UFOVP1647_31</name>
    <name evidence="1" type="ORF">UFOVP472_20</name>
    <name evidence="2" type="ORF">UFOVP891_47</name>
</gene>
<evidence type="ECO:0000313" key="2">
    <source>
        <dbReference type="EMBL" id="CAB4169183.1"/>
    </source>
</evidence>
<sequence length="194" mass="19936">MLAKFFQYIQSLSDKRVSIALYNAFKLIFPGALEPGTGATAGTGTVYKSTVSRDGDIIKTRILIDLTGLGSSTTDLDIIGVGTTAAHLGQIKASKNGTILTGRVTCLEVPAGGVTDIDLYCATEGTGAFDDGVAALTETVLLTNGGAWTLALTKAIADFSASADKYLYLTGGAAGTAGTYTAGKFLIELEGYDA</sequence>
<evidence type="ECO:0000313" key="3">
    <source>
        <dbReference type="EMBL" id="CAB4180760.1"/>
    </source>
</evidence>
<dbReference type="EMBL" id="LR797237">
    <property type="protein sequence ID" value="CAB4196049.1"/>
    <property type="molecule type" value="Genomic_DNA"/>
</dbReference>
<dbReference type="EMBL" id="LR796839">
    <property type="protein sequence ID" value="CAB4169183.1"/>
    <property type="molecule type" value="Genomic_DNA"/>
</dbReference>
<evidence type="ECO:0000313" key="4">
    <source>
        <dbReference type="EMBL" id="CAB4196049.1"/>
    </source>
</evidence>
<evidence type="ECO:0000313" key="5">
    <source>
        <dbReference type="EMBL" id="CAB4221895.1"/>
    </source>
</evidence>
<accession>A0A6J5T2E1</accession>
<proteinExistence type="predicted"/>
<protein>
    <submittedName>
        <fullName evidence="5">Uncharacterized protein</fullName>
    </submittedName>
</protein>
<reference evidence="5" key="1">
    <citation type="submission" date="2020-05" db="EMBL/GenBank/DDBJ databases">
        <authorList>
            <person name="Chiriac C."/>
            <person name="Salcher M."/>
            <person name="Ghai R."/>
            <person name="Kavagutti S V."/>
        </authorList>
    </citation>
    <scope>NUCLEOTIDE SEQUENCE</scope>
</reference>
<name>A0A6J5T2E1_9CAUD</name>